<gene>
    <name evidence="2" type="ORF">FSP39_002739</name>
</gene>
<feature type="compositionally biased region" description="Pro residues" evidence="1">
    <location>
        <begin position="220"/>
        <end position="253"/>
    </location>
</feature>
<evidence type="ECO:0000313" key="3">
    <source>
        <dbReference type="Proteomes" id="UP001186944"/>
    </source>
</evidence>
<feature type="region of interest" description="Disordered" evidence="1">
    <location>
        <begin position="39"/>
        <end position="58"/>
    </location>
</feature>
<feature type="region of interest" description="Disordered" evidence="1">
    <location>
        <begin position="1"/>
        <end position="23"/>
    </location>
</feature>
<organism evidence="2 3">
    <name type="scientific">Pinctada imbricata</name>
    <name type="common">Atlantic pearl-oyster</name>
    <name type="synonym">Pinctada martensii</name>
    <dbReference type="NCBI Taxonomy" id="66713"/>
    <lineage>
        <taxon>Eukaryota</taxon>
        <taxon>Metazoa</taxon>
        <taxon>Spiralia</taxon>
        <taxon>Lophotrochozoa</taxon>
        <taxon>Mollusca</taxon>
        <taxon>Bivalvia</taxon>
        <taxon>Autobranchia</taxon>
        <taxon>Pteriomorphia</taxon>
        <taxon>Pterioida</taxon>
        <taxon>Pterioidea</taxon>
        <taxon>Pteriidae</taxon>
        <taxon>Pinctada</taxon>
    </lineage>
</organism>
<accession>A0AA88YLK0</accession>
<feature type="compositionally biased region" description="Basic and acidic residues" evidence="1">
    <location>
        <begin position="39"/>
        <end position="54"/>
    </location>
</feature>
<dbReference type="PRINTS" id="PR01217">
    <property type="entry name" value="PRICHEXTENSN"/>
</dbReference>
<sequence>MATNKGQEQSQKPFDGSKGSNIRHQDDFVKYKFLETVKNRQNEKVRSGLRKKSENTTVQNIDYNRVDGFSNYTLQNSRENGDLSERKQNLKKQKLETETEKNILEPKEKSEQPLANNRTDGSESMTKTKVKNGSFSSSKRDSDLENLDKKRNAQGAGGRGAHPPAANHGPPPGPIYPVNRGQAAPPQPRYNPPPPQWNQPPPQNQWNRPPPQQFYQNHPPTHPPRYLPPPTHPPRHYYPPPRRARPTPAPYVPPKTTRPTTTTTTTTKKPEIEYDIEGPPRTTQAPPPTRTRPTARPKCDYWSMDPFGNLQFYPCQRPVFRPPTTTPAPAPMFYFYDVPTPDPWKWYDYPNEVKIEVKVERDKRTK</sequence>
<feature type="compositionally biased region" description="Low complexity" evidence="1">
    <location>
        <begin position="254"/>
        <end position="267"/>
    </location>
</feature>
<evidence type="ECO:0000313" key="2">
    <source>
        <dbReference type="EMBL" id="KAK3108178.1"/>
    </source>
</evidence>
<name>A0AA88YLK0_PINIB</name>
<protein>
    <submittedName>
        <fullName evidence="2">Uncharacterized protein</fullName>
    </submittedName>
</protein>
<evidence type="ECO:0000256" key="1">
    <source>
        <dbReference type="SAM" id="MobiDB-lite"/>
    </source>
</evidence>
<feature type="compositionally biased region" description="Polar residues" evidence="1">
    <location>
        <begin position="113"/>
        <end position="137"/>
    </location>
</feature>
<keyword evidence="3" id="KW-1185">Reference proteome</keyword>
<reference evidence="2" key="1">
    <citation type="submission" date="2019-08" db="EMBL/GenBank/DDBJ databases">
        <title>The improved chromosome-level genome for the pearl oyster Pinctada fucata martensii using PacBio sequencing and Hi-C.</title>
        <authorList>
            <person name="Zheng Z."/>
        </authorList>
    </citation>
    <scope>NUCLEOTIDE SEQUENCE</scope>
    <source>
        <strain evidence="2">ZZ-2019</strain>
        <tissue evidence="2">Adductor muscle</tissue>
    </source>
</reference>
<dbReference type="EMBL" id="VSWD01000001">
    <property type="protein sequence ID" value="KAK3108178.1"/>
    <property type="molecule type" value="Genomic_DNA"/>
</dbReference>
<dbReference type="Proteomes" id="UP001186944">
    <property type="component" value="Unassembled WGS sequence"/>
</dbReference>
<feature type="compositionally biased region" description="Pro residues" evidence="1">
    <location>
        <begin position="185"/>
        <end position="212"/>
    </location>
</feature>
<proteinExistence type="predicted"/>
<feature type="compositionally biased region" description="Polar residues" evidence="1">
    <location>
        <begin position="1"/>
        <end position="22"/>
    </location>
</feature>
<feature type="compositionally biased region" description="Basic and acidic residues" evidence="1">
    <location>
        <begin position="138"/>
        <end position="151"/>
    </location>
</feature>
<feature type="compositionally biased region" description="Basic and acidic residues" evidence="1">
    <location>
        <begin position="79"/>
        <end position="111"/>
    </location>
</feature>
<dbReference type="AlphaFoldDB" id="A0AA88YLK0"/>
<comment type="caution">
    <text evidence="2">The sequence shown here is derived from an EMBL/GenBank/DDBJ whole genome shotgun (WGS) entry which is preliminary data.</text>
</comment>
<feature type="region of interest" description="Disordered" evidence="1">
    <location>
        <begin position="63"/>
        <end position="300"/>
    </location>
</feature>